<keyword evidence="4" id="KW-1185">Reference proteome</keyword>
<evidence type="ECO:0000256" key="1">
    <source>
        <dbReference type="ARBA" id="ARBA00022649"/>
    </source>
</evidence>
<evidence type="ECO:0008006" key="5">
    <source>
        <dbReference type="Google" id="ProtNLM"/>
    </source>
</evidence>
<dbReference type="Pfam" id="PF07704">
    <property type="entry name" value="PSK_trans_fac"/>
    <property type="match status" value="1"/>
</dbReference>
<sequence>MGLNIKNQRVHDLAREVAQRTGTTQTSAIEEALQRRLEALRAADDDDARRRRLLRLMDEIESDTTDADRARTAQVQEELYDDRGLPA</sequence>
<reference evidence="3 4" key="1">
    <citation type="submission" date="2015-11" db="EMBL/GenBank/DDBJ databases">
        <authorList>
            <person name="Zhang Y."/>
            <person name="Guo Z."/>
        </authorList>
    </citation>
    <scope>NUCLEOTIDE SEQUENCE [LARGE SCALE GENOMIC DNA]</scope>
    <source>
        <strain evidence="3 4">YFY001</strain>
    </source>
</reference>
<keyword evidence="1" id="KW-1277">Toxin-antitoxin system</keyword>
<dbReference type="AlphaFoldDB" id="A0A1L3MKI8"/>
<proteinExistence type="predicted"/>
<evidence type="ECO:0000256" key="2">
    <source>
        <dbReference type="SAM" id="MobiDB-lite"/>
    </source>
</evidence>
<dbReference type="InterPro" id="IPR011660">
    <property type="entry name" value="VapB-like"/>
</dbReference>
<evidence type="ECO:0000313" key="4">
    <source>
        <dbReference type="Proteomes" id="UP000182938"/>
    </source>
</evidence>
<dbReference type="RefSeq" id="WP_072625982.1">
    <property type="nucleotide sequence ID" value="NZ_CP013290.1"/>
</dbReference>
<evidence type="ECO:0000313" key="3">
    <source>
        <dbReference type="EMBL" id="APH02852.1"/>
    </source>
</evidence>
<dbReference type="KEGG" id="jte:ASJ30_16000"/>
<dbReference type="EMBL" id="CP013290">
    <property type="protein sequence ID" value="APH02852.1"/>
    <property type="molecule type" value="Genomic_DNA"/>
</dbReference>
<name>A0A1L3MKI8_9MICO</name>
<dbReference type="Proteomes" id="UP000182938">
    <property type="component" value="Chromosome"/>
</dbReference>
<organism evidence="3 4">
    <name type="scientific">Janibacter indicus</name>
    <dbReference type="NCBI Taxonomy" id="857417"/>
    <lineage>
        <taxon>Bacteria</taxon>
        <taxon>Bacillati</taxon>
        <taxon>Actinomycetota</taxon>
        <taxon>Actinomycetes</taxon>
        <taxon>Micrococcales</taxon>
        <taxon>Intrasporangiaceae</taxon>
        <taxon>Janibacter</taxon>
    </lineage>
</organism>
<feature type="region of interest" description="Disordered" evidence="2">
    <location>
        <begin position="62"/>
        <end position="87"/>
    </location>
</feature>
<accession>A0A1L3MKI8</accession>
<gene>
    <name evidence="3" type="ORF">ASJ30_16000</name>
</gene>
<protein>
    <recommendedName>
        <fullName evidence="5">Antitoxin VapB</fullName>
    </recommendedName>
</protein>